<proteinExistence type="predicted"/>
<dbReference type="Gene3D" id="3.40.50.150">
    <property type="entry name" value="Vaccinia Virus protein VP39"/>
    <property type="match status" value="1"/>
</dbReference>
<evidence type="ECO:0008006" key="3">
    <source>
        <dbReference type="Google" id="ProtNLM"/>
    </source>
</evidence>
<protein>
    <recommendedName>
        <fullName evidence="3">Methyltransferase domain-containing protein</fullName>
    </recommendedName>
</protein>
<evidence type="ECO:0000313" key="2">
    <source>
        <dbReference type="Proteomes" id="UP000032233"/>
    </source>
</evidence>
<name>A0A0D2GLD0_9BACT</name>
<dbReference type="AlphaFoldDB" id="A0A0D2GLD0"/>
<dbReference type="EMBL" id="AZAC01000003">
    <property type="protein sequence ID" value="KIX15472.1"/>
    <property type="molecule type" value="Genomic_DNA"/>
</dbReference>
<dbReference type="SUPFAM" id="SSF53335">
    <property type="entry name" value="S-adenosyl-L-methionine-dependent methyltransferases"/>
    <property type="match status" value="1"/>
</dbReference>
<keyword evidence="2" id="KW-1185">Reference proteome</keyword>
<dbReference type="STRING" id="1429043.X474_04250"/>
<dbReference type="InParanoid" id="A0A0D2GLD0"/>
<dbReference type="InterPro" id="IPR029063">
    <property type="entry name" value="SAM-dependent_MTases_sf"/>
</dbReference>
<sequence>MEIIAGNYLDNGKLFNDGRPTDIIRIEDPADYDQLVENIRTTDYYGRKYFEGNLGYQGRALKLENLPFAVILDFLKPESFLELGCGRGDLLFYLNLGTESRVSGIDIAPSVKESAFQEIRDNIHIGDLLDVSKDLGREKKVYDTFCALDIWEHLHPAKLDGYIKAMLDLADENALFFFVVPAYGEDEVFGEQFPVELGENLPSMEKGEPFSYLLAEFTDPPVPINGHLIWAPTNWWEGRFSSHGMVRLKELETMVHRYMDRYLARAQKSFYIFARDTEKARQRNRFLLQNGLTYMHLWRTYLKYKRALEEYRETNDREIVDYTVLTRNMDDVVFRLLDNMEQEIHHLKTGGASQPWPWPVRLLKKLLGRG</sequence>
<reference evidence="1 2" key="1">
    <citation type="submission" date="2013-11" db="EMBL/GenBank/DDBJ databases">
        <title>Metagenomic analysis of a methanogenic consortium involved in long chain n-alkane degradation.</title>
        <authorList>
            <person name="Davidova I.A."/>
            <person name="Callaghan A.V."/>
            <person name="Wawrik B."/>
            <person name="Pruitt S."/>
            <person name="Marks C."/>
            <person name="Duncan K.E."/>
            <person name="Suflita J.M."/>
        </authorList>
    </citation>
    <scope>NUCLEOTIDE SEQUENCE [LARGE SCALE GENOMIC DNA]</scope>
    <source>
        <strain evidence="1 2">SPR</strain>
    </source>
</reference>
<evidence type="ECO:0000313" key="1">
    <source>
        <dbReference type="EMBL" id="KIX15472.1"/>
    </source>
</evidence>
<dbReference type="RefSeq" id="WP_044346850.1">
    <property type="nucleotide sequence ID" value="NZ_AZAC01000003.1"/>
</dbReference>
<organism evidence="1 2">
    <name type="scientific">Dethiosulfatarculus sandiegensis</name>
    <dbReference type="NCBI Taxonomy" id="1429043"/>
    <lineage>
        <taxon>Bacteria</taxon>
        <taxon>Pseudomonadati</taxon>
        <taxon>Thermodesulfobacteriota</taxon>
        <taxon>Desulfarculia</taxon>
        <taxon>Desulfarculales</taxon>
        <taxon>Desulfarculaceae</taxon>
        <taxon>Dethiosulfatarculus</taxon>
    </lineage>
</organism>
<dbReference type="Proteomes" id="UP000032233">
    <property type="component" value="Unassembled WGS sequence"/>
</dbReference>
<accession>A0A0D2GLD0</accession>
<dbReference type="OrthoDB" id="9790457at2"/>
<gene>
    <name evidence="1" type="ORF">X474_04250</name>
</gene>
<comment type="caution">
    <text evidence="1">The sequence shown here is derived from an EMBL/GenBank/DDBJ whole genome shotgun (WGS) entry which is preliminary data.</text>
</comment>
<dbReference type="Pfam" id="PF13489">
    <property type="entry name" value="Methyltransf_23"/>
    <property type="match status" value="1"/>
</dbReference>
<dbReference type="CDD" id="cd02440">
    <property type="entry name" value="AdoMet_MTases"/>
    <property type="match status" value="1"/>
</dbReference>